<dbReference type="GeneID" id="117147818"/>
<dbReference type="PROSITE" id="PS51915">
    <property type="entry name" value="ZAD"/>
    <property type="match status" value="1"/>
</dbReference>
<protein>
    <submittedName>
        <fullName evidence="12">Transcription factor grauzone</fullName>
    </submittedName>
</protein>
<dbReference type="Pfam" id="PF00096">
    <property type="entry name" value="zf-C2H2"/>
    <property type="match status" value="3"/>
</dbReference>
<organism evidence="11 12">
    <name type="scientific">Drosophila mauritiana</name>
    <name type="common">Fruit fly</name>
    <dbReference type="NCBI Taxonomy" id="7226"/>
    <lineage>
        <taxon>Eukaryota</taxon>
        <taxon>Metazoa</taxon>
        <taxon>Ecdysozoa</taxon>
        <taxon>Arthropoda</taxon>
        <taxon>Hexapoda</taxon>
        <taxon>Insecta</taxon>
        <taxon>Pterygota</taxon>
        <taxon>Neoptera</taxon>
        <taxon>Endopterygota</taxon>
        <taxon>Diptera</taxon>
        <taxon>Brachycera</taxon>
        <taxon>Muscomorpha</taxon>
        <taxon>Ephydroidea</taxon>
        <taxon>Drosophilidae</taxon>
        <taxon>Drosophila</taxon>
        <taxon>Sophophora</taxon>
    </lineage>
</organism>
<proteinExistence type="predicted"/>
<dbReference type="GO" id="GO:0005634">
    <property type="term" value="C:nucleus"/>
    <property type="evidence" value="ECO:0007669"/>
    <property type="project" value="InterPro"/>
</dbReference>
<keyword evidence="11" id="KW-1185">Reference proteome</keyword>
<feature type="domain" description="ZAD" evidence="10">
    <location>
        <begin position="1"/>
        <end position="81"/>
    </location>
</feature>
<evidence type="ECO:0000256" key="3">
    <source>
        <dbReference type="ARBA" id="ARBA00022771"/>
    </source>
</evidence>
<keyword evidence="5" id="KW-0539">Nucleus</keyword>
<feature type="domain" description="C2H2-type" evidence="9">
    <location>
        <begin position="325"/>
        <end position="348"/>
    </location>
</feature>
<dbReference type="FunFam" id="3.40.1800.20:FF:000002">
    <property type="entry name" value="Weckle, isoform B"/>
    <property type="match status" value="1"/>
</dbReference>
<evidence type="ECO:0000256" key="6">
    <source>
        <dbReference type="PROSITE-ProRule" id="PRU00042"/>
    </source>
</evidence>
<evidence type="ECO:0000259" key="9">
    <source>
        <dbReference type="PROSITE" id="PS50157"/>
    </source>
</evidence>
<dbReference type="GO" id="GO:0000978">
    <property type="term" value="F:RNA polymerase II cis-regulatory region sequence-specific DNA binding"/>
    <property type="evidence" value="ECO:0007669"/>
    <property type="project" value="TreeGrafter"/>
</dbReference>
<sequence>MICRLCLHDAEHSVPIFDQDDSGDQPVPSNLAELIEKHLQLVLLPNDGVSKSLCTQCWQQLADFEQFCAMVMKKQLGLQQLKMEPFSEDEDADTKAQILCEPEIDVSPAAADNEECNEIDGDASSNSRSSSTRTTSLGEMCLLSPLRRRMRLPRAVTAPKTQALKAKARSMPHKAEADEDEDGEGEGDPESRSSNSREMDSYIALHGRLECSICGGDDQFPNFAEMKRHFRNHHQSLGYVVCCQRRYKKRALYVDHLHMHNDPNYFRCKICSKQLVSRISYDVHMLRFHPNKDDLNFACDQCSKRFSKQFLLTIHSRVHQQERNEQCKHCDRSFRTAVDLRLHMRRTHDPAFVPFICDSCGAKFKTKQNLLVHKRTVHREGSQLPEVQCQECQVWLSDENSLRKHMYMHLDAASLRQWKCEQCGLEKGSRAKLAAHIRYHHPKEYHKCTHCAKEFKSSRSLEEHTATHTGQDLYECAFCERTFKNSGNMHKHRRQMHAAQVAALQQQKKVPPSKRKDKGDLLLDVLAAGGKDMNHVMGAGDMND</sequence>
<dbReference type="Gene3D" id="3.30.160.60">
    <property type="entry name" value="Classic Zinc Finger"/>
    <property type="match status" value="6"/>
</dbReference>
<evidence type="ECO:0000313" key="11">
    <source>
        <dbReference type="Proteomes" id="UP000515162"/>
    </source>
</evidence>
<feature type="binding site" evidence="7">
    <location>
        <position position="3"/>
    </location>
    <ligand>
        <name>Zn(2+)</name>
        <dbReference type="ChEBI" id="CHEBI:29105"/>
    </ligand>
</feature>
<accession>A0A6P8KNY3</accession>
<dbReference type="SUPFAM" id="SSF57716">
    <property type="entry name" value="Glucocorticoid receptor-like (DNA-binding domain)"/>
    <property type="match status" value="1"/>
</dbReference>
<name>A0A6P8KNY3_DROMA</name>
<gene>
    <name evidence="12" type="primary">LOC117147818</name>
</gene>
<reference evidence="12" key="1">
    <citation type="submission" date="2025-08" db="UniProtKB">
        <authorList>
            <consortium name="RefSeq"/>
        </authorList>
    </citation>
    <scope>IDENTIFICATION</scope>
    <source>
        <strain evidence="12">Mau12</strain>
        <tissue evidence="12">Whole Body</tissue>
    </source>
</reference>
<dbReference type="RefSeq" id="XP_033170763.1">
    <property type="nucleotide sequence ID" value="XM_033314872.1"/>
</dbReference>
<feature type="domain" description="C2H2-type" evidence="9">
    <location>
        <begin position="297"/>
        <end position="324"/>
    </location>
</feature>
<feature type="compositionally biased region" description="Acidic residues" evidence="8">
    <location>
        <begin position="177"/>
        <end position="188"/>
    </location>
</feature>
<feature type="binding site" evidence="7">
    <location>
        <position position="6"/>
    </location>
    <ligand>
        <name>Zn(2+)</name>
        <dbReference type="ChEBI" id="CHEBI:29105"/>
    </ligand>
</feature>
<dbReference type="Gene3D" id="3.40.1800.20">
    <property type="match status" value="1"/>
</dbReference>
<dbReference type="Pfam" id="PF07776">
    <property type="entry name" value="zf-AD"/>
    <property type="match status" value="1"/>
</dbReference>
<dbReference type="PROSITE" id="PS00028">
    <property type="entry name" value="ZINC_FINGER_C2H2_1"/>
    <property type="match status" value="6"/>
</dbReference>
<dbReference type="GO" id="GO:0008270">
    <property type="term" value="F:zinc ion binding"/>
    <property type="evidence" value="ECO:0007669"/>
    <property type="project" value="UniProtKB-UniRule"/>
</dbReference>
<feature type="domain" description="C2H2-type" evidence="9">
    <location>
        <begin position="355"/>
        <end position="383"/>
    </location>
</feature>
<dbReference type="InterPro" id="IPR012934">
    <property type="entry name" value="Znf_AD"/>
</dbReference>
<dbReference type="PROSITE" id="PS50157">
    <property type="entry name" value="ZINC_FINGER_C2H2_2"/>
    <property type="match status" value="6"/>
</dbReference>
<dbReference type="AlphaFoldDB" id="A0A6P8KNY3"/>
<feature type="domain" description="C2H2-type" evidence="9">
    <location>
        <begin position="446"/>
        <end position="473"/>
    </location>
</feature>
<feature type="binding site" evidence="7">
    <location>
        <position position="54"/>
    </location>
    <ligand>
        <name>Zn(2+)</name>
        <dbReference type="ChEBI" id="CHEBI:29105"/>
    </ligand>
</feature>
<evidence type="ECO:0000256" key="1">
    <source>
        <dbReference type="ARBA" id="ARBA00022723"/>
    </source>
</evidence>
<dbReference type="GO" id="GO:0001228">
    <property type="term" value="F:DNA-binding transcription activator activity, RNA polymerase II-specific"/>
    <property type="evidence" value="ECO:0007669"/>
    <property type="project" value="TreeGrafter"/>
</dbReference>
<keyword evidence="3 6" id="KW-0863">Zinc-finger</keyword>
<evidence type="ECO:0000259" key="10">
    <source>
        <dbReference type="PROSITE" id="PS51915"/>
    </source>
</evidence>
<dbReference type="SMART" id="SM00355">
    <property type="entry name" value="ZnF_C2H2"/>
    <property type="match status" value="9"/>
</dbReference>
<keyword evidence="1 7" id="KW-0479">Metal-binding</keyword>
<evidence type="ECO:0000313" key="12">
    <source>
        <dbReference type="RefSeq" id="XP_033170763.1"/>
    </source>
</evidence>
<evidence type="ECO:0000256" key="7">
    <source>
        <dbReference type="PROSITE-ProRule" id="PRU01263"/>
    </source>
</evidence>
<dbReference type="InterPro" id="IPR036236">
    <property type="entry name" value="Znf_C2H2_sf"/>
</dbReference>
<evidence type="ECO:0000256" key="5">
    <source>
        <dbReference type="ARBA" id="ARBA00023242"/>
    </source>
</evidence>
<feature type="region of interest" description="Disordered" evidence="8">
    <location>
        <begin position="116"/>
        <end position="135"/>
    </location>
</feature>
<keyword evidence="2" id="KW-0677">Repeat</keyword>
<dbReference type="Pfam" id="PF13912">
    <property type="entry name" value="zf-C2H2_6"/>
    <property type="match status" value="2"/>
</dbReference>
<dbReference type="Proteomes" id="UP000515162">
    <property type="component" value="Chromosome X"/>
</dbReference>
<feature type="compositionally biased region" description="Low complexity" evidence="8">
    <location>
        <begin position="124"/>
        <end position="135"/>
    </location>
</feature>
<feature type="domain" description="C2H2-type" evidence="9">
    <location>
        <begin position="474"/>
        <end position="502"/>
    </location>
</feature>
<feature type="domain" description="C2H2-type" evidence="9">
    <location>
        <begin position="418"/>
        <end position="445"/>
    </location>
</feature>
<feature type="region of interest" description="Disordered" evidence="8">
    <location>
        <begin position="152"/>
        <end position="197"/>
    </location>
</feature>
<dbReference type="PANTHER" id="PTHR24393">
    <property type="entry name" value="ZINC FINGER PROTEIN"/>
    <property type="match status" value="1"/>
</dbReference>
<dbReference type="SUPFAM" id="SSF57667">
    <property type="entry name" value="beta-beta-alpha zinc fingers"/>
    <property type="match status" value="4"/>
</dbReference>
<evidence type="ECO:0000256" key="2">
    <source>
        <dbReference type="ARBA" id="ARBA00022737"/>
    </source>
</evidence>
<dbReference type="InterPro" id="IPR013087">
    <property type="entry name" value="Znf_C2H2_type"/>
</dbReference>
<evidence type="ECO:0000256" key="8">
    <source>
        <dbReference type="SAM" id="MobiDB-lite"/>
    </source>
</evidence>
<dbReference type="SMART" id="SM00868">
    <property type="entry name" value="zf-AD"/>
    <property type="match status" value="1"/>
</dbReference>
<dbReference type="PANTHER" id="PTHR24393:SF34">
    <property type="entry name" value="PR_SET DOMAIN 13"/>
    <property type="match status" value="1"/>
</dbReference>
<evidence type="ECO:0000256" key="4">
    <source>
        <dbReference type="ARBA" id="ARBA00022833"/>
    </source>
</evidence>
<keyword evidence="4 7" id="KW-0862">Zinc</keyword>
<feature type="binding site" evidence="7">
    <location>
        <position position="57"/>
    </location>
    <ligand>
        <name>Zn(2+)</name>
        <dbReference type="ChEBI" id="CHEBI:29105"/>
    </ligand>
</feature>